<sequence length="313" mass="33851">MTRVRRPLGHRGATASHLLRSSSVATRQPSNTRAKDSDRNDTCKVLDNALGEGQLSMEEHRQRVSAATNATTLGDLARLVEDLQTSGAPVQLPTLTKPRLPRIRKPAGSGWGLRLASAAVLVVLGIGIGWGLYGNTPSPLSFNPDPGAVPDGIEPVVLTPPTQLQSLNGVKGLFEQMRHKFGATTGFELHIDPDSALLYRPDPQDSRKKLYYRYTGGWGDPSTDPRNVEKDDRLVDLAAFDYEKVLGIMRGAPDTLNTKRADVKSTWLRITPSEDPATPEAINIAVIVSSDFGGGSIDLYPDGTVKGMYRSNG</sequence>
<comment type="caution">
    <text evidence="4">The sequence shown here is derived from an EMBL/GenBank/DDBJ whole genome shotgun (WGS) entry which is preliminary data.</text>
</comment>
<feature type="transmembrane region" description="Helical" evidence="2">
    <location>
        <begin position="111"/>
        <end position="133"/>
    </location>
</feature>
<feature type="region of interest" description="Disordered" evidence="1">
    <location>
        <begin position="1"/>
        <end position="40"/>
    </location>
</feature>
<evidence type="ECO:0000259" key="3">
    <source>
        <dbReference type="Pfam" id="PF08044"/>
    </source>
</evidence>
<dbReference type="PATRIC" id="fig|451644.5.peg.3317"/>
<organism evidence="4 5">
    <name type="scientific">Mycolicibacterium conceptionense</name>
    <dbReference type="NCBI Taxonomy" id="451644"/>
    <lineage>
        <taxon>Bacteria</taxon>
        <taxon>Bacillati</taxon>
        <taxon>Actinomycetota</taxon>
        <taxon>Actinomycetes</taxon>
        <taxon>Mycobacteriales</taxon>
        <taxon>Mycobacteriaceae</taxon>
        <taxon>Mycolicibacterium</taxon>
    </lineage>
</organism>
<evidence type="ECO:0000313" key="4">
    <source>
        <dbReference type="EMBL" id="KMV17432.1"/>
    </source>
</evidence>
<feature type="compositionally biased region" description="Polar residues" evidence="1">
    <location>
        <begin position="19"/>
        <end position="32"/>
    </location>
</feature>
<accession>A0A0J8U8U2</accession>
<name>A0A0J8U8U2_9MYCO</name>
<evidence type="ECO:0000256" key="1">
    <source>
        <dbReference type="SAM" id="MobiDB-lite"/>
    </source>
</evidence>
<reference evidence="4 5" key="1">
    <citation type="submission" date="2015-06" db="EMBL/GenBank/DDBJ databases">
        <title>Genome sequence of Mycobacterium conceptionense strain MLE.</title>
        <authorList>
            <person name="Greninger A.L."/>
            <person name="Cunningham G."/>
            <person name="Chiu C.Y."/>
            <person name="Miller S."/>
        </authorList>
    </citation>
    <scope>NUCLEOTIDE SEQUENCE [LARGE SCALE GENOMIC DNA]</scope>
    <source>
        <strain evidence="4 5">MLE</strain>
    </source>
</reference>
<dbReference type="Pfam" id="PF08044">
    <property type="entry name" value="DUF1707"/>
    <property type="match status" value="1"/>
</dbReference>
<dbReference type="InterPro" id="IPR012551">
    <property type="entry name" value="DUF1707_SHOCT-like"/>
</dbReference>
<keyword evidence="2" id="KW-0812">Transmembrane</keyword>
<dbReference type="Proteomes" id="UP000037594">
    <property type="component" value="Unassembled WGS sequence"/>
</dbReference>
<keyword evidence="2" id="KW-0472">Membrane</keyword>
<dbReference type="EMBL" id="LFOD01000013">
    <property type="protein sequence ID" value="KMV17432.1"/>
    <property type="molecule type" value="Genomic_DNA"/>
</dbReference>
<dbReference type="AlphaFoldDB" id="A0A0J8U8U2"/>
<gene>
    <name evidence="4" type="ORF">ACT17_16020</name>
</gene>
<keyword evidence="2" id="KW-1133">Transmembrane helix</keyword>
<proteinExistence type="predicted"/>
<evidence type="ECO:0000313" key="5">
    <source>
        <dbReference type="Proteomes" id="UP000037594"/>
    </source>
</evidence>
<dbReference type="PANTHER" id="PTHR40763:SF4">
    <property type="entry name" value="DUF1707 DOMAIN-CONTAINING PROTEIN"/>
    <property type="match status" value="1"/>
</dbReference>
<dbReference type="PANTHER" id="PTHR40763">
    <property type="entry name" value="MEMBRANE PROTEIN-RELATED"/>
    <property type="match status" value="1"/>
</dbReference>
<feature type="domain" description="DUF1707" evidence="3">
    <location>
        <begin position="32"/>
        <end position="84"/>
    </location>
</feature>
<evidence type="ECO:0000256" key="2">
    <source>
        <dbReference type="SAM" id="Phobius"/>
    </source>
</evidence>
<protein>
    <submittedName>
        <fullName evidence="4">Membrane protein</fullName>
    </submittedName>
</protein>